<evidence type="ECO:0000313" key="2">
    <source>
        <dbReference type="Proteomes" id="UP001501442"/>
    </source>
</evidence>
<accession>A0ABP8USV6</accession>
<name>A0ABP8USV6_9ACTN</name>
<dbReference type="EMBL" id="BAABHK010000020">
    <property type="protein sequence ID" value="GAA4637772.1"/>
    <property type="molecule type" value="Genomic_DNA"/>
</dbReference>
<dbReference type="RefSeq" id="WP_345440959.1">
    <property type="nucleotide sequence ID" value="NZ_BAABHK010000020.1"/>
</dbReference>
<organism evidence="1 2">
    <name type="scientific">Actinoallomurus vinaceus</name>
    <dbReference type="NCBI Taxonomy" id="1080074"/>
    <lineage>
        <taxon>Bacteria</taxon>
        <taxon>Bacillati</taxon>
        <taxon>Actinomycetota</taxon>
        <taxon>Actinomycetes</taxon>
        <taxon>Streptosporangiales</taxon>
        <taxon>Thermomonosporaceae</taxon>
        <taxon>Actinoallomurus</taxon>
    </lineage>
</organism>
<dbReference type="Proteomes" id="UP001501442">
    <property type="component" value="Unassembled WGS sequence"/>
</dbReference>
<comment type="caution">
    <text evidence="1">The sequence shown here is derived from an EMBL/GenBank/DDBJ whole genome shotgun (WGS) entry which is preliminary data.</text>
</comment>
<keyword evidence="2" id="KW-1185">Reference proteome</keyword>
<gene>
    <name evidence="1" type="ORF">GCM10023196_092930</name>
</gene>
<proteinExistence type="predicted"/>
<sequence>MDVTAVSEAVALMAAAGAVSGVAKHTALGVVARIRERVRAVFDADARSMDALEQAVGHPSDEERIGEPAAALTWYARRDEGFAAELAGWAAEYAPAGSVVQNVRAGREAYTAGRDMTINRRRDPSE</sequence>
<protein>
    <submittedName>
        <fullName evidence="1">Uncharacterized protein</fullName>
    </submittedName>
</protein>
<evidence type="ECO:0000313" key="1">
    <source>
        <dbReference type="EMBL" id="GAA4637772.1"/>
    </source>
</evidence>
<reference evidence="2" key="1">
    <citation type="journal article" date="2019" name="Int. J. Syst. Evol. Microbiol.">
        <title>The Global Catalogue of Microorganisms (GCM) 10K type strain sequencing project: providing services to taxonomists for standard genome sequencing and annotation.</title>
        <authorList>
            <consortium name="The Broad Institute Genomics Platform"/>
            <consortium name="The Broad Institute Genome Sequencing Center for Infectious Disease"/>
            <person name="Wu L."/>
            <person name="Ma J."/>
        </authorList>
    </citation>
    <scope>NUCLEOTIDE SEQUENCE [LARGE SCALE GENOMIC DNA]</scope>
    <source>
        <strain evidence="2">JCM 17939</strain>
    </source>
</reference>